<evidence type="ECO:0000256" key="3">
    <source>
        <dbReference type="ARBA" id="ARBA00022729"/>
    </source>
</evidence>
<feature type="signal peptide" evidence="5">
    <location>
        <begin position="1"/>
        <end position="26"/>
    </location>
</feature>
<accession>A0A4R3LT00</accession>
<evidence type="ECO:0000313" key="6">
    <source>
        <dbReference type="EMBL" id="TCT03662.1"/>
    </source>
</evidence>
<dbReference type="Gene3D" id="3.40.190.10">
    <property type="entry name" value="Periplasmic binding protein-like II"/>
    <property type="match status" value="2"/>
</dbReference>
<dbReference type="Proteomes" id="UP000295678">
    <property type="component" value="Unassembled WGS sequence"/>
</dbReference>
<dbReference type="PANTHER" id="PTHR30222:SF17">
    <property type="entry name" value="SPERMIDINE_PUTRESCINE-BINDING PERIPLASMIC PROTEIN"/>
    <property type="match status" value="1"/>
</dbReference>
<dbReference type="OrthoDB" id="9769319at2"/>
<keyword evidence="7" id="KW-1185">Reference proteome</keyword>
<dbReference type="CDD" id="cd13590">
    <property type="entry name" value="PBP2_PotD_PotF_like"/>
    <property type="match status" value="1"/>
</dbReference>
<dbReference type="SUPFAM" id="SSF53850">
    <property type="entry name" value="Periplasmic binding protein-like II"/>
    <property type="match status" value="1"/>
</dbReference>
<sequence length="349" mass="37281">MTAPLRPLRALAVGAALSAFAGPALADLVISNWDGYMAPDAIAGFTAATGEAAEMVVHATNEEIMGKLIASGGKGFDVVFVSSPFAEVLNKMGLLEPIDPAKVPNLANLYPEATALPHDPGNTFSVPYAWGTTGLCYRSDLVSPEPTSWKDLLTPSEANRGKVTLLGTDRWLLAAGFLARGYSVNDTDPAHLDEVVADLTAAKSTMLAFDDTTFYSKLVSGEATLAHAWDGWCNYGIAENPAIRFTVPVEGSDLWVDTMVVLKASNNKDGAFKFINYILDADNHRWAAENILYKVPNKPAMDSLSPDLVAKFPNMGMTPAELLKLEQLRDVGDAARAYSRAVSAVKAAN</sequence>
<feature type="chain" id="PRO_5020674197" evidence="5">
    <location>
        <begin position="27"/>
        <end position="349"/>
    </location>
</feature>
<dbReference type="GO" id="GO:0019808">
    <property type="term" value="F:polyamine binding"/>
    <property type="evidence" value="ECO:0007669"/>
    <property type="project" value="InterPro"/>
</dbReference>
<evidence type="ECO:0000256" key="5">
    <source>
        <dbReference type="SAM" id="SignalP"/>
    </source>
</evidence>
<dbReference type="AlphaFoldDB" id="A0A4R3LT00"/>
<evidence type="ECO:0000256" key="2">
    <source>
        <dbReference type="ARBA" id="ARBA00022448"/>
    </source>
</evidence>
<keyword evidence="3 5" id="KW-0732">Signal</keyword>
<evidence type="ECO:0000256" key="1">
    <source>
        <dbReference type="ARBA" id="ARBA00004418"/>
    </source>
</evidence>
<gene>
    <name evidence="6" type="ORF">EDC22_1182</name>
</gene>
<name>A0A4R3LT00_9HYPH</name>
<dbReference type="GO" id="GO:0015846">
    <property type="term" value="P:polyamine transport"/>
    <property type="evidence" value="ECO:0007669"/>
    <property type="project" value="InterPro"/>
</dbReference>
<evidence type="ECO:0000313" key="7">
    <source>
        <dbReference type="Proteomes" id="UP000295678"/>
    </source>
</evidence>
<dbReference type="PRINTS" id="PR00909">
    <property type="entry name" value="SPERMDNBNDNG"/>
</dbReference>
<protein>
    <submittedName>
        <fullName evidence="6">Spermidine/putrescine transport system substrate-binding protein</fullName>
    </submittedName>
</protein>
<keyword evidence="4" id="KW-0574">Periplasm</keyword>
<dbReference type="InterPro" id="IPR006059">
    <property type="entry name" value="SBP"/>
</dbReference>
<dbReference type="EMBL" id="SMAK01000018">
    <property type="protein sequence ID" value="TCT03662.1"/>
    <property type="molecule type" value="Genomic_DNA"/>
</dbReference>
<dbReference type="GO" id="GO:0042597">
    <property type="term" value="C:periplasmic space"/>
    <property type="evidence" value="ECO:0007669"/>
    <property type="project" value="UniProtKB-SubCell"/>
</dbReference>
<dbReference type="InterPro" id="IPR001188">
    <property type="entry name" value="Sperm_putr-bd"/>
</dbReference>
<reference evidence="6 7" key="1">
    <citation type="submission" date="2019-03" db="EMBL/GenBank/DDBJ databases">
        <title>Genomic Encyclopedia of Type Strains, Phase IV (KMG-IV): sequencing the most valuable type-strain genomes for metagenomic binning, comparative biology and taxonomic classification.</title>
        <authorList>
            <person name="Goeker M."/>
        </authorList>
    </citation>
    <scope>NUCLEOTIDE SEQUENCE [LARGE SCALE GENOMIC DNA]</scope>
    <source>
        <strain evidence="6 7">DSM 19345</strain>
    </source>
</reference>
<comment type="caution">
    <text evidence="6">The sequence shown here is derived from an EMBL/GenBank/DDBJ whole genome shotgun (WGS) entry which is preliminary data.</text>
</comment>
<comment type="subcellular location">
    <subcellularLocation>
        <location evidence="1">Periplasm</location>
    </subcellularLocation>
</comment>
<organism evidence="6 7">
    <name type="scientific">Tepidamorphus gemmatus</name>
    <dbReference type="NCBI Taxonomy" id="747076"/>
    <lineage>
        <taxon>Bacteria</taxon>
        <taxon>Pseudomonadati</taxon>
        <taxon>Pseudomonadota</taxon>
        <taxon>Alphaproteobacteria</taxon>
        <taxon>Hyphomicrobiales</taxon>
        <taxon>Tepidamorphaceae</taxon>
        <taxon>Tepidamorphus</taxon>
    </lineage>
</organism>
<evidence type="ECO:0000256" key="4">
    <source>
        <dbReference type="ARBA" id="ARBA00022764"/>
    </source>
</evidence>
<dbReference type="Pfam" id="PF13416">
    <property type="entry name" value="SBP_bac_8"/>
    <property type="match status" value="1"/>
</dbReference>
<keyword evidence="2" id="KW-0813">Transport</keyword>
<proteinExistence type="predicted"/>
<dbReference type="RefSeq" id="WP_132807915.1">
    <property type="nucleotide sequence ID" value="NZ_SMAK01000018.1"/>
</dbReference>
<dbReference type="PANTHER" id="PTHR30222">
    <property type="entry name" value="SPERMIDINE/PUTRESCINE-BINDING PERIPLASMIC PROTEIN"/>
    <property type="match status" value="1"/>
</dbReference>